<dbReference type="GO" id="GO:0004794">
    <property type="term" value="F:threonine deaminase activity"/>
    <property type="evidence" value="ECO:0007669"/>
    <property type="project" value="UniProtKB-UniRule"/>
</dbReference>
<comment type="catalytic activity">
    <reaction evidence="1 12">
        <text>L-threonine = 2-oxobutanoate + NH4(+)</text>
        <dbReference type="Rhea" id="RHEA:22108"/>
        <dbReference type="ChEBI" id="CHEBI:16763"/>
        <dbReference type="ChEBI" id="CHEBI:28938"/>
        <dbReference type="ChEBI" id="CHEBI:57926"/>
        <dbReference type="EC" id="4.3.1.19"/>
    </reaction>
</comment>
<dbReference type="NCBIfam" id="TIGR02079">
    <property type="entry name" value="THD1"/>
    <property type="match status" value="1"/>
</dbReference>
<dbReference type="RefSeq" id="WP_136841828.1">
    <property type="nucleotide sequence ID" value="NZ_SWBR01000003.1"/>
</dbReference>
<accession>A0A4U1CNH6</accession>
<evidence type="ECO:0000256" key="11">
    <source>
        <dbReference type="ARBA" id="ARBA00025527"/>
    </source>
</evidence>
<dbReference type="Proteomes" id="UP000309488">
    <property type="component" value="Unassembled WGS sequence"/>
</dbReference>
<dbReference type="NCBIfam" id="NF006390">
    <property type="entry name" value="PRK08639.1"/>
    <property type="match status" value="1"/>
</dbReference>
<dbReference type="UniPathway" id="UPA00047">
    <property type="reaction ID" value="UER00054"/>
</dbReference>
<dbReference type="InterPro" id="IPR011820">
    <property type="entry name" value="IlvA"/>
</dbReference>
<evidence type="ECO:0000256" key="9">
    <source>
        <dbReference type="ARBA" id="ARBA00023239"/>
    </source>
</evidence>
<reference evidence="14 15" key="1">
    <citation type="submission" date="2019-04" db="EMBL/GenBank/DDBJ databases">
        <title>Pedobacter sp. RP-3-22 sp. nov., isolated from Arctic soil.</title>
        <authorList>
            <person name="Dahal R.H."/>
            <person name="Kim D.-U."/>
        </authorList>
    </citation>
    <scope>NUCLEOTIDE SEQUENCE [LARGE SCALE GENOMIC DNA]</scope>
    <source>
        <strain evidence="14 15">RP-3-22</strain>
    </source>
</reference>
<comment type="subunit">
    <text evidence="5 12">Homotetramer.</text>
</comment>
<dbReference type="SUPFAM" id="SSF55021">
    <property type="entry name" value="ACT-like"/>
    <property type="match status" value="1"/>
</dbReference>
<dbReference type="SUPFAM" id="SSF53686">
    <property type="entry name" value="Tryptophan synthase beta subunit-like PLP-dependent enzymes"/>
    <property type="match status" value="1"/>
</dbReference>
<dbReference type="InterPro" id="IPR001721">
    <property type="entry name" value="TD_ACT-like"/>
</dbReference>
<dbReference type="AlphaFoldDB" id="A0A4U1CNH6"/>
<dbReference type="OrthoDB" id="9811476at2"/>
<keyword evidence="7 12" id="KW-0412">Isoleucine biosynthesis</keyword>
<organism evidence="14 15">
    <name type="scientific">Pedobacter polaris</name>
    <dbReference type="NCBI Taxonomy" id="2571273"/>
    <lineage>
        <taxon>Bacteria</taxon>
        <taxon>Pseudomonadati</taxon>
        <taxon>Bacteroidota</taxon>
        <taxon>Sphingobacteriia</taxon>
        <taxon>Sphingobacteriales</taxon>
        <taxon>Sphingobacteriaceae</taxon>
        <taxon>Pedobacter</taxon>
    </lineage>
</organism>
<dbReference type="Gene3D" id="3.40.50.1100">
    <property type="match status" value="2"/>
</dbReference>
<dbReference type="InterPro" id="IPR036052">
    <property type="entry name" value="TrpB-like_PALP_sf"/>
</dbReference>
<evidence type="ECO:0000256" key="1">
    <source>
        <dbReference type="ARBA" id="ARBA00001274"/>
    </source>
</evidence>
<dbReference type="InterPro" id="IPR001926">
    <property type="entry name" value="TrpB-like_PALP"/>
</dbReference>
<dbReference type="Pfam" id="PF00291">
    <property type="entry name" value="PALP"/>
    <property type="match status" value="1"/>
</dbReference>
<dbReference type="EC" id="4.3.1.19" evidence="12"/>
<dbReference type="InterPro" id="IPR045865">
    <property type="entry name" value="ACT-like_dom_sf"/>
</dbReference>
<evidence type="ECO:0000256" key="4">
    <source>
        <dbReference type="ARBA" id="ARBA00010869"/>
    </source>
</evidence>
<dbReference type="FunFam" id="3.40.50.1100:FF:000007">
    <property type="entry name" value="L-threonine dehydratase catabolic TdcB"/>
    <property type="match status" value="1"/>
</dbReference>
<dbReference type="PANTHER" id="PTHR48078:SF11">
    <property type="entry name" value="THREONINE DEHYDRATASE, MITOCHONDRIAL"/>
    <property type="match status" value="1"/>
</dbReference>
<dbReference type="FunFam" id="3.40.50.1100:FF:000005">
    <property type="entry name" value="Threonine dehydratase catabolic"/>
    <property type="match status" value="1"/>
</dbReference>
<keyword evidence="10 12" id="KW-0100">Branched-chain amino acid biosynthesis</keyword>
<keyword evidence="15" id="KW-1185">Reference proteome</keyword>
<dbReference type="GO" id="GO:0030170">
    <property type="term" value="F:pyridoxal phosphate binding"/>
    <property type="evidence" value="ECO:0007669"/>
    <property type="project" value="InterPro"/>
</dbReference>
<dbReference type="GO" id="GO:0006567">
    <property type="term" value="P:L-threonine catabolic process"/>
    <property type="evidence" value="ECO:0007669"/>
    <property type="project" value="TreeGrafter"/>
</dbReference>
<sequence>MPNKYNFDFLAAVERIKNVVKRTPLQYNARLSEKYECQVYLKREDLQIVRSYKLRGAYNMMSQIPADQIQNGIVCASAGNHAQGVAYSCKELKIKGTIFMPEITPKQKISQTTLFGNGWINIVLVGDTFDDCLAEALRFTADNDMTFVPPFDNYHVIEGQGTVGVEILEDLPDAEVVIMPIGGGGLASGTGTYLKGTNPNILLIGVEPEGAPSMDAAFKAGRPIKLEQINRFIDGAAVKSVGLLTYPICRELLDEILLIPEGKVCTTILKLYNEEAIVAEPAGALAVASLDLCAAQIKGKKVVCIVSGGNNDIERMQEIKEKSLLFEGLKHYFIVRFPQRPGALKLFVNDVLGPHDDITRFEFIKKTERESGPALVGIELKDPEDYNGLVERMKTFKFEIIELNQDQTLFEYLV</sequence>
<evidence type="ECO:0000256" key="7">
    <source>
        <dbReference type="ARBA" id="ARBA00022624"/>
    </source>
</evidence>
<comment type="caution">
    <text evidence="14">The sequence shown here is derived from an EMBL/GenBank/DDBJ whole genome shotgun (WGS) entry which is preliminary data.</text>
</comment>
<dbReference type="PROSITE" id="PS51672">
    <property type="entry name" value="ACT_LIKE"/>
    <property type="match status" value="1"/>
</dbReference>
<dbReference type="GO" id="GO:0003941">
    <property type="term" value="F:L-serine ammonia-lyase activity"/>
    <property type="evidence" value="ECO:0007669"/>
    <property type="project" value="TreeGrafter"/>
</dbReference>
<proteinExistence type="inferred from homology"/>
<keyword evidence="8 12" id="KW-0663">Pyridoxal phosphate</keyword>
<evidence type="ECO:0000256" key="6">
    <source>
        <dbReference type="ARBA" id="ARBA00022605"/>
    </source>
</evidence>
<evidence type="ECO:0000256" key="8">
    <source>
        <dbReference type="ARBA" id="ARBA00022898"/>
    </source>
</evidence>
<dbReference type="PROSITE" id="PS00165">
    <property type="entry name" value="DEHYDRATASE_SER_THR"/>
    <property type="match status" value="1"/>
</dbReference>
<gene>
    <name evidence="12 14" type="primary">ilvA</name>
    <name evidence="14" type="ORF">FA048_13385</name>
</gene>
<protein>
    <recommendedName>
        <fullName evidence="12">L-threonine dehydratase</fullName>
        <ecNumber evidence="12">4.3.1.19</ecNumber>
    </recommendedName>
    <alternativeName>
        <fullName evidence="12">Threonine deaminase</fullName>
    </alternativeName>
</protein>
<evidence type="ECO:0000313" key="14">
    <source>
        <dbReference type="EMBL" id="TKC08148.1"/>
    </source>
</evidence>
<dbReference type="GO" id="GO:0006565">
    <property type="term" value="P:L-serine catabolic process"/>
    <property type="evidence" value="ECO:0007669"/>
    <property type="project" value="TreeGrafter"/>
</dbReference>
<name>A0A4U1CNH6_9SPHI</name>
<keyword evidence="9 12" id="KW-0456">Lyase</keyword>
<dbReference type="EMBL" id="SWBR01000003">
    <property type="protein sequence ID" value="TKC08148.1"/>
    <property type="molecule type" value="Genomic_DNA"/>
</dbReference>
<evidence type="ECO:0000256" key="12">
    <source>
        <dbReference type="RuleBase" id="RU362012"/>
    </source>
</evidence>
<evidence type="ECO:0000256" key="2">
    <source>
        <dbReference type="ARBA" id="ARBA00001933"/>
    </source>
</evidence>
<evidence type="ECO:0000313" key="15">
    <source>
        <dbReference type="Proteomes" id="UP000309488"/>
    </source>
</evidence>
<dbReference type="InterPro" id="IPR050147">
    <property type="entry name" value="Ser/Thr_Dehydratase"/>
</dbReference>
<feature type="domain" description="ACT-like" evidence="13">
    <location>
        <begin position="331"/>
        <end position="405"/>
    </location>
</feature>
<comment type="cofactor">
    <cofactor evidence="2 12">
        <name>pyridoxal 5'-phosphate</name>
        <dbReference type="ChEBI" id="CHEBI:597326"/>
    </cofactor>
</comment>
<comment type="function">
    <text evidence="11 12">Catalyzes the anaerobic formation of alpha-ketobutyrate and ammonia from threonine in a two-step reaction. The first step involved a dehydration of threonine and a production of enamine intermediates (aminocrotonate), which tautomerizes to its imine form (iminobutyrate). Both intermediates are unstable and short-lived. The second step is the nonenzymatic hydrolysis of the enamine/imine intermediates to form 2-ketobutyrate and free ammonia. In the low water environment of the cell, the second step is accelerated by RidA.</text>
</comment>
<dbReference type="PANTHER" id="PTHR48078">
    <property type="entry name" value="THREONINE DEHYDRATASE, MITOCHONDRIAL-RELATED"/>
    <property type="match status" value="1"/>
</dbReference>
<keyword evidence="6 12" id="KW-0028">Amino-acid biosynthesis</keyword>
<evidence type="ECO:0000256" key="3">
    <source>
        <dbReference type="ARBA" id="ARBA00004810"/>
    </source>
</evidence>
<evidence type="ECO:0000256" key="10">
    <source>
        <dbReference type="ARBA" id="ARBA00023304"/>
    </source>
</evidence>
<dbReference type="InterPro" id="IPR000634">
    <property type="entry name" value="Ser/Thr_deHydtase_PyrdxlP-BS"/>
</dbReference>
<dbReference type="Pfam" id="PF00585">
    <property type="entry name" value="Thr_dehydrat_C"/>
    <property type="match status" value="1"/>
</dbReference>
<dbReference type="CDD" id="cd01562">
    <property type="entry name" value="Thr-dehyd"/>
    <property type="match status" value="1"/>
</dbReference>
<evidence type="ECO:0000259" key="13">
    <source>
        <dbReference type="PROSITE" id="PS51672"/>
    </source>
</evidence>
<comment type="similarity">
    <text evidence="4 12">Belongs to the serine/threonine dehydratase family.</text>
</comment>
<comment type="pathway">
    <text evidence="3 12">Amino-acid biosynthesis; L-isoleucine biosynthesis; 2-oxobutanoate from L-threonine: step 1/1.</text>
</comment>
<evidence type="ECO:0000256" key="5">
    <source>
        <dbReference type="ARBA" id="ARBA00011881"/>
    </source>
</evidence>
<dbReference type="GO" id="GO:0009097">
    <property type="term" value="P:isoleucine biosynthetic process"/>
    <property type="evidence" value="ECO:0007669"/>
    <property type="project" value="UniProtKB-UniRule"/>
</dbReference>